<gene>
    <name evidence="5" type="ORF">JKP88DRAFT_208693</name>
</gene>
<dbReference type="Pfam" id="PF01588">
    <property type="entry name" value="tRNA_bind"/>
    <property type="match status" value="1"/>
</dbReference>
<dbReference type="PANTHER" id="PTHR11586:SF33">
    <property type="entry name" value="AMINOACYL TRNA SYNTHASE COMPLEX-INTERACTING MULTIFUNCTIONAL PROTEIN 1"/>
    <property type="match status" value="1"/>
</dbReference>
<organism evidence="5 6">
    <name type="scientific">Tribonema minus</name>
    <dbReference type="NCBI Taxonomy" id="303371"/>
    <lineage>
        <taxon>Eukaryota</taxon>
        <taxon>Sar</taxon>
        <taxon>Stramenopiles</taxon>
        <taxon>Ochrophyta</taxon>
        <taxon>PX clade</taxon>
        <taxon>Xanthophyceae</taxon>
        <taxon>Tribonematales</taxon>
        <taxon>Tribonemataceae</taxon>
        <taxon>Tribonema</taxon>
    </lineage>
</organism>
<comment type="caution">
    <text evidence="5">The sequence shown here is derived from an EMBL/GenBank/DDBJ whole genome shotgun (WGS) entry which is preliminary data.</text>
</comment>
<name>A0A835YVV0_9STRA</name>
<dbReference type="GO" id="GO:0000049">
    <property type="term" value="F:tRNA binding"/>
    <property type="evidence" value="ECO:0007669"/>
    <property type="project" value="UniProtKB-UniRule"/>
</dbReference>
<dbReference type="PANTHER" id="PTHR11586">
    <property type="entry name" value="TRNA-AMINOACYLATION COFACTOR ARC1 FAMILY MEMBER"/>
    <property type="match status" value="1"/>
</dbReference>
<protein>
    <recommendedName>
        <fullName evidence="4">tRNA-binding domain-containing protein</fullName>
    </recommendedName>
</protein>
<dbReference type="PROSITE" id="PS50886">
    <property type="entry name" value="TRBD"/>
    <property type="match status" value="1"/>
</dbReference>
<dbReference type="InterPro" id="IPR012340">
    <property type="entry name" value="NA-bd_OB-fold"/>
</dbReference>
<dbReference type="Gene3D" id="2.40.50.140">
    <property type="entry name" value="Nucleic acid-binding proteins"/>
    <property type="match status" value="1"/>
</dbReference>
<keyword evidence="1 3" id="KW-0820">tRNA-binding</keyword>
<reference evidence="5" key="1">
    <citation type="submission" date="2021-02" db="EMBL/GenBank/DDBJ databases">
        <title>First Annotated Genome of the Yellow-green Alga Tribonema minus.</title>
        <authorList>
            <person name="Mahan K.M."/>
        </authorList>
    </citation>
    <scope>NUCLEOTIDE SEQUENCE</scope>
    <source>
        <strain evidence="5">UTEX B ZZ1240</strain>
    </source>
</reference>
<dbReference type="SUPFAM" id="SSF50249">
    <property type="entry name" value="Nucleic acid-binding proteins"/>
    <property type="match status" value="1"/>
</dbReference>
<keyword evidence="2 3" id="KW-0694">RNA-binding</keyword>
<dbReference type="AlphaFoldDB" id="A0A835YVV0"/>
<evidence type="ECO:0000313" key="5">
    <source>
        <dbReference type="EMBL" id="KAG5181889.1"/>
    </source>
</evidence>
<dbReference type="EMBL" id="JAFCMP010000286">
    <property type="protein sequence ID" value="KAG5181889.1"/>
    <property type="molecule type" value="Genomic_DNA"/>
</dbReference>
<evidence type="ECO:0000313" key="6">
    <source>
        <dbReference type="Proteomes" id="UP000664859"/>
    </source>
</evidence>
<accession>A0A835YVV0</accession>
<proteinExistence type="predicted"/>
<feature type="domain" description="TRNA-binding" evidence="4">
    <location>
        <begin position="1"/>
        <end position="108"/>
    </location>
</feature>
<dbReference type="OrthoDB" id="19141at2759"/>
<dbReference type="Proteomes" id="UP000664859">
    <property type="component" value="Unassembled WGS sequence"/>
</dbReference>
<sequence>MRSPPPPPPPPCPPVWHHPDSEKLFCEEIECGDGGDGQGAPPRPVASGLRAHHTLAEMDQRLVCVVCNLKPAKLAGFESNGMVLAASGGGKVELIRPPAGSVVGERLFVEGLTGAPLNPNQVKKKKAWEALAPSLLVDAEGRACFGDAPIRTAAGVCAADTVRSGTIS</sequence>
<evidence type="ECO:0000259" key="4">
    <source>
        <dbReference type="PROSITE" id="PS50886"/>
    </source>
</evidence>
<dbReference type="InterPro" id="IPR051270">
    <property type="entry name" value="Tyrosine-tRNA_ligase_regulator"/>
</dbReference>
<keyword evidence="6" id="KW-1185">Reference proteome</keyword>
<evidence type="ECO:0000256" key="3">
    <source>
        <dbReference type="PROSITE-ProRule" id="PRU00209"/>
    </source>
</evidence>
<evidence type="ECO:0000256" key="2">
    <source>
        <dbReference type="ARBA" id="ARBA00022884"/>
    </source>
</evidence>
<dbReference type="InterPro" id="IPR002547">
    <property type="entry name" value="tRNA-bd_dom"/>
</dbReference>
<evidence type="ECO:0000256" key="1">
    <source>
        <dbReference type="ARBA" id="ARBA00022555"/>
    </source>
</evidence>